<dbReference type="EMBL" id="CP002833">
    <property type="protein sequence ID" value="AFI66280.1"/>
    <property type="molecule type" value="Genomic_DNA"/>
</dbReference>
<evidence type="ECO:0000313" key="2">
    <source>
        <dbReference type="Proteomes" id="UP000010087"/>
    </source>
</evidence>
<sequence length="32" mass="3627">MDGILVEDFPCLARLKGTSWRFVTNELTNEGN</sequence>
<organism evidence="1 2">
    <name type="scientific">Burkholderia pseudomallei (strain 1026b)</name>
    <dbReference type="NCBI Taxonomy" id="884204"/>
    <lineage>
        <taxon>Bacteria</taxon>
        <taxon>Pseudomonadati</taxon>
        <taxon>Pseudomonadota</taxon>
        <taxon>Betaproteobacteria</taxon>
        <taxon>Burkholderiales</taxon>
        <taxon>Burkholderiaceae</taxon>
        <taxon>Burkholderia</taxon>
        <taxon>pseudomallei group</taxon>
    </lineage>
</organism>
<accession>A0A0H3HMY1</accession>
<protein>
    <submittedName>
        <fullName evidence="1">Uncharacterized protein</fullName>
    </submittedName>
</protein>
<name>A0A0H3HMY1_BURP2</name>
<dbReference type="KEGG" id="bpz:BP1026B_I1653"/>
<evidence type="ECO:0000313" key="1">
    <source>
        <dbReference type="EMBL" id="AFI66280.1"/>
    </source>
</evidence>
<reference evidence="1 2" key="1">
    <citation type="journal article" date="2012" name="PLoS ONE">
        <title>Evolution of Burkholderia pseudomallei in recurrent melioidosis.</title>
        <authorList>
            <person name="Hayden H.S."/>
            <person name="Lim R."/>
            <person name="Brittnacher M.J."/>
            <person name="Sims E.H."/>
            <person name="Ramage E.R."/>
            <person name="Fong C."/>
            <person name="Wu Z."/>
            <person name="Crist E."/>
            <person name="Chang J."/>
            <person name="Zhou Y."/>
            <person name="Radey M."/>
            <person name="Rohmer L."/>
            <person name="Haugen E."/>
            <person name="Gillett W."/>
            <person name="Wuthiekanun V."/>
            <person name="Peacock S.J."/>
            <person name="Kaul R."/>
            <person name="Miller S.I."/>
            <person name="Manoil C."/>
            <person name="Jacobs M.A."/>
        </authorList>
    </citation>
    <scope>NUCLEOTIDE SEQUENCE [LARGE SCALE GENOMIC DNA]</scope>
    <source>
        <strain evidence="1 2">1026b</strain>
    </source>
</reference>
<proteinExistence type="predicted"/>
<dbReference type="AlphaFoldDB" id="A0A0H3HMY1"/>
<gene>
    <name evidence="1" type="ordered locus">BP1026B_I1653</name>
</gene>
<dbReference type="Proteomes" id="UP000010087">
    <property type="component" value="Chromosome 1"/>
</dbReference>